<dbReference type="EMBL" id="BAABHC010000007">
    <property type="protein sequence ID" value="GAA4430626.1"/>
    <property type="molecule type" value="Genomic_DNA"/>
</dbReference>
<sequence length="44" mass="4613">MIPTSFRAAAGEDTGLAVGVYNPVPVYAILKAHTSDLSGMSLYQ</sequence>
<proteinExistence type="predicted"/>
<dbReference type="Proteomes" id="UP001500552">
    <property type="component" value="Unassembled WGS sequence"/>
</dbReference>
<name>A0ABP8LLK6_9BACT</name>
<reference evidence="2" key="1">
    <citation type="journal article" date="2019" name="Int. J. Syst. Evol. Microbiol.">
        <title>The Global Catalogue of Microorganisms (GCM) 10K type strain sequencing project: providing services to taxonomists for standard genome sequencing and annotation.</title>
        <authorList>
            <consortium name="The Broad Institute Genomics Platform"/>
            <consortium name="The Broad Institute Genome Sequencing Center for Infectious Disease"/>
            <person name="Wu L."/>
            <person name="Ma J."/>
        </authorList>
    </citation>
    <scope>NUCLEOTIDE SEQUENCE [LARGE SCALE GENOMIC DNA]</scope>
    <source>
        <strain evidence="2">JCM 17926</strain>
    </source>
</reference>
<evidence type="ECO:0000313" key="1">
    <source>
        <dbReference type="EMBL" id="GAA4430626.1"/>
    </source>
</evidence>
<accession>A0ABP8LLK6</accession>
<evidence type="ECO:0000313" key="2">
    <source>
        <dbReference type="Proteomes" id="UP001500552"/>
    </source>
</evidence>
<gene>
    <name evidence="1" type="ORF">GCM10023188_17470</name>
</gene>
<organism evidence="1 2">
    <name type="scientific">Pontibacter saemangeumensis</name>
    <dbReference type="NCBI Taxonomy" id="1084525"/>
    <lineage>
        <taxon>Bacteria</taxon>
        <taxon>Pseudomonadati</taxon>
        <taxon>Bacteroidota</taxon>
        <taxon>Cytophagia</taxon>
        <taxon>Cytophagales</taxon>
        <taxon>Hymenobacteraceae</taxon>
        <taxon>Pontibacter</taxon>
    </lineage>
</organism>
<keyword evidence="2" id="KW-1185">Reference proteome</keyword>
<comment type="caution">
    <text evidence="1">The sequence shown here is derived from an EMBL/GenBank/DDBJ whole genome shotgun (WGS) entry which is preliminary data.</text>
</comment>
<protein>
    <submittedName>
        <fullName evidence="1">Uncharacterized protein</fullName>
    </submittedName>
</protein>